<evidence type="ECO:0000256" key="1">
    <source>
        <dbReference type="SAM" id="MobiDB-lite"/>
    </source>
</evidence>
<protein>
    <submittedName>
        <fullName evidence="2">Uncharacterized protein</fullName>
    </submittedName>
</protein>
<feature type="compositionally biased region" description="Acidic residues" evidence="1">
    <location>
        <begin position="37"/>
        <end position="61"/>
    </location>
</feature>
<feature type="region of interest" description="Disordered" evidence="1">
    <location>
        <begin position="1"/>
        <end position="61"/>
    </location>
</feature>
<organism evidence="2 3">
    <name type="scientific">Dibothriocephalus latus</name>
    <name type="common">Fish tapeworm</name>
    <name type="synonym">Diphyllobothrium latum</name>
    <dbReference type="NCBI Taxonomy" id="60516"/>
    <lineage>
        <taxon>Eukaryota</taxon>
        <taxon>Metazoa</taxon>
        <taxon>Spiralia</taxon>
        <taxon>Lophotrochozoa</taxon>
        <taxon>Platyhelminthes</taxon>
        <taxon>Cestoda</taxon>
        <taxon>Eucestoda</taxon>
        <taxon>Diphyllobothriidea</taxon>
        <taxon>Diphyllobothriidae</taxon>
        <taxon>Dibothriocephalus</taxon>
    </lineage>
</organism>
<sequence length="61" mass="6714">MHPDVMEEFPSGPETTEMEDPTVDEEEAWKAAHAELEGDSEEDSGSNSEDANEEELSDDDA</sequence>
<gene>
    <name evidence="2" type="ORF">DILT_LOCUS11137</name>
</gene>
<dbReference type="Proteomes" id="UP000281553">
    <property type="component" value="Unassembled WGS sequence"/>
</dbReference>
<dbReference type="OrthoDB" id="272202at2759"/>
<name>A0A3P7PBE9_DIBLA</name>
<reference evidence="2 3" key="1">
    <citation type="submission" date="2018-11" db="EMBL/GenBank/DDBJ databases">
        <authorList>
            <consortium name="Pathogen Informatics"/>
        </authorList>
    </citation>
    <scope>NUCLEOTIDE SEQUENCE [LARGE SCALE GENOMIC DNA]</scope>
</reference>
<feature type="compositionally biased region" description="Acidic residues" evidence="1">
    <location>
        <begin position="16"/>
        <end position="27"/>
    </location>
</feature>
<keyword evidence="3" id="KW-1185">Reference proteome</keyword>
<evidence type="ECO:0000313" key="2">
    <source>
        <dbReference type="EMBL" id="VDN15306.1"/>
    </source>
</evidence>
<proteinExistence type="predicted"/>
<evidence type="ECO:0000313" key="3">
    <source>
        <dbReference type="Proteomes" id="UP000281553"/>
    </source>
</evidence>
<accession>A0A3P7PBE9</accession>
<dbReference type="EMBL" id="UYRU01062062">
    <property type="protein sequence ID" value="VDN15306.1"/>
    <property type="molecule type" value="Genomic_DNA"/>
</dbReference>
<dbReference type="AlphaFoldDB" id="A0A3P7PBE9"/>